<proteinExistence type="predicted"/>
<protein>
    <submittedName>
        <fullName evidence="1">Uncharacterized protein</fullName>
    </submittedName>
</protein>
<dbReference type="AlphaFoldDB" id="A0AAV1JCH9"/>
<dbReference type="EMBL" id="CAVLEF010000009">
    <property type="protein sequence ID" value="CAK1547038.1"/>
    <property type="molecule type" value="Genomic_DNA"/>
</dbReference>
<gene>
    <name evidence="1" type="ORF">LNINA_LOCUS6538</name>
</gene>
<accession>A0AAV1JCH9</accession>
<reference evidence="1 2" key="1">
    <citation type="submission" date="2023-11" db="EMBL/GenBank/DDBJ databases">
        <authorList>
            <person name="Okamura Y."/>
        </authorList>
    </citation>
    <scope>NUCLEOTIDE SEQUENCE [LARGE SCALE GENOMIC DNA]</scope>
</reference>
<sequence length="108" mass="12564">MEGLNNDCARSLDKQIVPWSRQTCKLSQHLAKHAISLRRRRPSFGFHSKMVAIFHERSKLTCNGVSRRLDRQQLRKIIGDGRFIQGLEAMPWCWYMVSSTFTLTLNEA</sequence>
<keyword evidence="2" id="KW-1185">Reference proteome</keyword>
<organism evidence="1 2">
    <name type="scientific">Leptosia nina</name>
    <dbReference type="NCBI Taxonomy" id="320188"/>
    <lineage>
        <taxon>Eukaryota</taxon>
        <taxon>Metazoa</taxon>
        <taxon>Ecdysozoa</taxon>
        <taxon>Arthropoda</taxon>
        <taxon>Hexapoda</taxon>
        <taxon>Insecta</taxon>
        <taxon>Pterygota</taxon>
        <taxon>Neoptera</taxon>
        <taxon>Endopterygota</taxon>
        <taxon>Lepidoptera</taxon>
        <taxon>Glossata</taxon>
        <taxon>Ditrysia</taxon>
        <taxon>Papilionoidea</taxon>
        <taxon>Pieridae</taxon>
        <taxon>Pierinae</taxon>
        <taxon>Leptosia</taxon>
    </lineage>
</organism>
<name>A0AAV1JCH9_9NEOP</name>
<evidence type="ECO:0000313" key="2">
    <source>
        <dbReference type="Proteomes" id="UP001497472"/>
    </source>
</evidence>
<dbReference type="Proteomes" id="UP001497472">
    <property type="component" value="Unassembled WGS sequence"/>
</dbReference>
<comment type="caution">
    <text evidence="1">The sequence shown here is derived from an EMBL/GenBank/DDBJ whole genome shotgun (WGS) entry which is preliminary data.</text>
</comment>
<evidence type="ECO:0000313" key="1">
    <source>
        <dbReference type="EMBL" id="CAK1547038.1"/>
    </source>
</evidence>